<organism evidence="2 3">
    <name type="scientific">Prorocentrum cordatum</name>
    <dbReference type="NCBI Taxonomy" id="2364126"/>
    <lineage>
        <taxon>Eukaryota</taxon>
        <taxon>Sar</taxon>
        <taxon>Alveolata</taxon>
        <taxon>Dinophyceae</taxon>
        <taxon>Prorocentrales</taxon>
        <taxon>Prorocentraceae</taxon>
        <taxon>Prorocentrum</taxon>
    </lineage>
</organism>
<comment type="caution">
    <text evidence="2">The sequence shown here is derived from an EMBL/GenBank/DDBJ whole genome shotgun (WGS) entry which is preliminary data.</text>
</comment>
<protein>
    <recommendedName>
        <fullName evidence="4">Protein Churchill</fullName>
    </recommendedName>
</protein>
<evidence type="ECO:0008006" key="4">
    <source>
        <dbReference type="Google" id="ProtNLM"/>
    </source>
</evidence>
<feature type="non-terminal residue" evidence="2">
    <location>
        <position position="1"/>
    </location>
</feature>
<gene>
    <name evidence="2" type="ORF">PCOR1329_LOCUS54093</name>
</gene>
<feature type="compositionally biased region" description="Basic residues" evidence="1">
    <location>
        <begin position="42"/>
        <end position="55"/>
    </location>
</feature>
<proteinExistence type="predicted"/>
<feature type="region of interest" description="Disordered" evidence="1">
    <location>
        <begin position="1"/>
        <end position="126"/>
    </location>
</feature>
<dbReference type="EMBL" id="CAUYUJ010016605">
    <property type="protein sequence ID" value="CAK0867075.1"/>
    <property type="molecule type" value="Genomic_DNA"/>
</dbReference>
<evidence type="ECO:0000256" key="1">
    <source>
        <dbReference type="SAM" id="MobiDB-lite"/>
    </source>
</evidence>
<evidence type="ECO:0000313" key="2">
    <source>
        <dbReference type="EMBL" id="CAK0867075.1"/>
    </source>
</evidence>
<dbReference type="Proteomes" id="UP001189429">
    <property type="component" value="Unassembled WGS sequence"/>
</dbReference>
<sequence>AAEAARGGRRSSGSRRPPEADAADEAARRSGPEREAEEKKEKAQKKDKKEKKAKREAREGRPAARRSAPADPPGEEVNTTSGESEDQTTRVARMPHRTHAPSRSVLKSKRSKAKGRRSSAQFTFADEQEDGELVETVVVQSFRDEAEELWFSNPQAHVLCERCQRRVPQKQGSLRGGSGVSSFMCDAFLCNQCEADNE</sequence>
<feature type="compositionally biased region" description="Basic and acidic residues" evidence="1">
    <location>
        <begin position="25"/>
        <end position="41"/>
    </location>
</feature>
<evidence type="ECO:0000313" key="3">
    <source>
        <dbReference type="Proteomes" id="UP001189429"/>
    </source>
</evidence>
<reference evidence="2" key="1">
    <citation type="submission" date="2023-10" db="EMBL/GenBank/DDBJ databases">
        <authorList>
            <person name="Chen Y."/>
            <person name="Shah S."/>
            <person name="Dougan E. K."/>
            <person name="Thang M."/>
            <person name="Chan C."/>
        </authorList>
    </citation>
    <scope>NUCLEOTIDE SEQUENCE [LARGE SCALE GENOMIC DNA]</scope>
</reference>
<name>A0ABN9V2R6_9DINO</name>
<feature type="compositionally biased region" description="Basic residues" evidence="1">
    <location>
        <begin position="93"/>
        <end position="117"/>
    </location>
</feature>
<keyword evidence="3" id="KW-1185">Reference proteome</keyword>
<accession>A0ABN9V2R6</accession>